<evidence type="ECO:0000313" key="3">
    <source>
        <dbReference type="WBParaSite" id="ACRNAN_scaffold13131.g16583.t1"/>
    </source>
</evidence>
<dbReference type="WBParaSite" id="ACRNAN_scaffold13131.g16583.t1">
    <property type="protein sequence ID" value="ACRNAN_scaffold13131.g16583.t1"/>
    <property type="gene ID" value="ACRNAN_scaffold13131.g16583"/>
</dbReference>
<feature type="region of interest" description="Disordered" evidence="1">
    <location>
        <begin position="1"/>
        <end position="24"/>
    </location>
</feature>
<organism evidence="2 3">
    <name type="scientific">Acrobeloides nanus</name>
    <dbReference type="NCBI Taxonomy" id="290746"/>
    <lineage>
        <taxon>Eukaryota</taxon>
        <taxon>Metazoa</taxon>
        <taxon>Ecdysozoa</taxon>
        <taxon>Nematoda</taxon>
        <taxon>Chromadorea</taxon>
        <taxon>Rhabditida</taxon>
        <taxon>Tylenchina</taxon>
        <taxon>Cephalobomorpha</taxon>
        <taxon>Cephaloboidea</taxon>
        <taxon>Cephalobidae</taxon>
        <taxon>Acrobeloides</taxon>
    </lineage>
</organism>
<evidence type="ECO:0000313" key="2">
    <source>
        <dbReference type="Proteomes" id="UP000887540"/>
    </source>
</evidence>
<feature type="compositionally biased region" description="Polar residues" evidence="1">
    <location>
        <begin position="9"/>
        <end position="24"/>
    </location>
</feature>
<dbReference type="AlphaFoldDB" id="A0A914CPR3"/>
<proteinExistence type="predicted"/>
<dbReference type="Proteomes" id="UP000887540">
    <property type="component" value="Unplaced"/>
</dbReference>
<sequence length="109" mass="12044">MPSSPWKINKNNNSSSTCGSPVMVSSPNTMNRMSTYGSRRNSSIDDCGRFCALPEAIGNAEVLVSLCYLENQGKLVVELEKATGLEVPNSIRAPGMETYDYNYTYIYED</sequence>
<protein>
    <submittedName>
        <fullName evidence="3">Uncharacterized protein</fullName>
    </submittedName>
</protein>
<evidence type="ECO:0000256" key="1">
    <source>
        <dbReference type="SAM" id="MobiDB-lite"/>
    </source>
</evidence>
<reference evidence="3" key="1">
    <citation type="submission" date="2022-11" db="UniProtKB">
        <authorList>
            <consortium name="WormBaseParasite"/>
        </authorList>
    </citation>
    <scope>IDENTIFICATION</scope>
</reference>
<name>A0A914CPR3_9BILA</name>
<accession>A0A914CPR3</accession>
<keyword evidence="2" id="KW-1185">Reference proteome</keyword>